<protein>
    <submittedName>
        <fullName evidence="2">SipW-dependent-type signal peptide-containing protein</fullName>
    </submittedName>
</protein>
<dbReference type="NCBIfam" id="TIGR04088">
    <property type="entry name" value="cognate_SipW"/>
    <property type="match status" value="1"/>
</dbReference>
<reference evidence="2 3" key="1">
    <citation type="submission" date="2022-08" db="EMBL/GenBank/DDBJ databases">
        <authorList>
            <person name="Li F."/>
        </authorList>
    </citation>
    <scope>NUCLEOTIDE SEQUENCE [LARGE SCALE GENOMIC DNA]</scope>
    <source>
        <strain evidence="2 3">10F1B-8-1</strain>
    </source>
</reference>
<feature type="chain" id="PRO_5045569525" evidence="1">
    <location>
        <begin position="38"/>
        <end position="221"/>
    </location>
</feature>
<keyword evidence="1" id="KW-0732">Signal</keyword>
<keyword evidence="3" id="KW-1185">Reference proteome</keyword>
<organism evidence="2 3">
    <name type="scientific">Protaetiibacter mangrovi</name>
    <dbReference type="NCBI Taxonomy" id="2970926"/>
    <lineage>
        <taxon>Bacteria</taxon>
        <taxon>Bacillati</taxon>
        <taxon>Actinomycetota</taxon>
        <taxon>Actinomycetes</taxon>
        <taxon>Micrococcales</taxon>
        <taxon>Microbacteriaceae</taxon>
        <taxon>Protaetiibacter</taxon>
    </lineage>
</organism>
<comment type="caution">
    <text evidence="2">The sequence shown here is derived from an EMBL/GenBank/DDBJ whole genome shotgun (WGS) entry which is preliminary data.</text>
</comment>
<dbReference type="EMBL" id="JANTHX010000009">
    <property type="protein sequence ID" value="MCS0500739.1"/>
    <property type="molecule type" value="Genomic_DNA"/>
</dbReference>
<feature type="signal peptide" evidence="1">
    <location>
        <begin position="1"/>
        <end position="37"/>
    </location>
</feature>
<dbReference type="Proteomes" id="UP001205337">
    <property type="component" value="Unassembled WGS sequence"/>
</dbReference>
<proteinExistence type="predicted"/>
<dbReference type="RefSeq" id="WP_258799957.1">
    <property type="nucleotide sequence ID" value="NZ_JANTHX010000009.1"/>
</dbReference>
<evidence type="ECO:0000256" key="1">
    <source>
        <dbReference type="SAM" id="SignalP"/>
    </source>
</evidence>
<sequence>MSGIRVDARRARTRNKALALAAAGVVLSAGIAVPSLAAWTDEEWVTGGVGNVPGITASSFEVQQFAEGDTVWGDYETQPEANVIDFSAQAASLTPGDTVYGYVRLRVVAGSLGGTLSLGADTVVTTSTLSEALTYSARVMDAVSTCNATDYAATGSELQPSGALDAATAGTFSLAAAPDAVTPGTEQVVCFAITFPSSFSGDTALQGQTATPVWHFDAVSV</sequence>
<name>A0ABT1ZJ47_9MICO</name>
<gene>
    <name evidence="2" type="ORF">NUH29_14400</name>
</gene>
<evidence type="ECO:0000313" key="3">
    <source>
        <dbReference type="Proteomes" id="UP001205337"/>
    </source>
</evidence>
<dbReference type="InterPro" id="IPR023833">
    <property type="entry name" value="Signal_pept_SipW-depend-type"/>
</dbReference>
<evidence type="ECO:0000313" key="2">
    <source>
        <dbReference type="EMBL" id="MCS0500739.1"/>
    </source>
</evidence>
<accession>A0ABT1ZJ47</accession>